<name>S5ZAE0_GEOG3</name>
<dbReference type="PIRSF" id="PIRSF038931">
    <property type="entry name" value="GerQ"/>
    <property type="match status" value="1"/>
</dbReference>
<dbReference type="InterPro" id="IPR014099">
    <property type="entry name" value="Spore_coat_GerQ"/>
</dbReference>
<dbReference type="HOGENOM" id="CLU_117571_1_0_9"/>
<keyword evidence="2" id="KW-1185">Reference proteome</keyword>
<sequence length="193" mass="21549">MSNHTENNFYPLDEEQQYHYYAPFDPERQQPYAAYPYGYPYPQPYYPAAYPYAYYPPTAAAPTFGLQAPTFAAPTPTPTTAAAPATAGPTVPGMLPIEESYIENILRLNKGKIATVYATFENNREWNAKVFRGVIEAAGRDHVILSDPQTGTRYLIPMIYLDYVTFEGEIAYEYPFAGPTAAAATPLATYTPR</sequence>
<protein>
    <submittedName>
        <fullName evidence="1">Spore coat protein GerQ</fullName>
    </submittedName>
</protein>
<dbReference type="AlphaFoldDB" id="S5ZAE0"/>
<dbReference type="STRING" id="1921421.M493_17880"/>
<dbReference type="OrthoDB" id="1643178at2"/>
<evidence type="ECO:0000313" key="1">
    <source>
        <dbReference type="EMBL" id="AGT33782.1"/>
    </source>
</evidence>
<dbReference type="NCBIfam" id="TIGR02728">
    <property type="entry name" value="spore_gerQ"/>
    <property type="match status" value="1"/>
</dbReference>
<accession>S5ZAE0</accession>
<gene>
    <name evidence="1" type="ORF">M493_17880</name>
</gene>
<dbReference type="KEGG" id="gjf:M493_17880"/>
<dbReference type="EMBL" id="CP006254">
    <property type="protein sequence ID" value="AGT33782.1"/>
    <property type="molecule type" value="Genomic_DNA"/>
</dbReference>
<dbReference type="Pfam" id="PF09671">
    <property type="entry name" value="Spore_GerQ"/>
    <property type="match status" value="1"/>
</dbReference>
<dbReference type="RefSeq" id="WP_020961563.1">
    <property type="nucleotide sequence ID" value="NC_022080.4"/>
</dbReference>
<proteinExistence type="predicted"/>
<evidence type="ECO:0000313" key="2">
    <source>
        <dbReference type="Proteomes" id="UP000015500"/>
    </source>
</evidence>
<dbReference type="PATRIC" id="fig|1345697.3.peg.3529"/>
<reference evidence="1 2" key="1">
    <citation type="journal article" date="2014" name="Genome Announc.">
        <title>Complete Genome Sequence of the Thermophilic Polychlorinated Biphenyl Degrader Geobacillus sp. Strain JF8 (NBRC 109937).</title>
        <authorList>
            <person name="Shintani M."/>
            <person name="Ohtsubo Y."/>
            <person name="Fukuda K."/>
            <person name="Hosoyama A."/>
            <person name="Ohji S."/>
            <person name="Yamazoe A."/>
            <person name="Fujita N."/>
            <person name="Nagata Y."/>
            <person name="Tsuda M."/>
            <person name="Hatta T."/>
            <person name="Kimbara K."/>
        </authorList>
    </citation>
    <scope>NUCLEOTIDE SEQUENCE [LARGE SCALE GENOMIC DNA]</scope>
    <source>
        <strain evidence="1 2">JF8</strain>
    </source>
</reference>
<organism evidence="1 2">
    <name type="scientific">Geobacillus genomosp. 3</name>
    <dbReference type="NCBI Taxonomy" id="1921421"/>
    <lineage>
        <taxon>Bacteria</taxon>
        <taxon>Bacillati</taxon>
        <taxon>Bacillota</taxon>
        <taxon>Bacilli</taxon>
        <taxon>Bacillales</taxon>
        <taxon>Anoxybacillaceae</taxon>
        <taxon>Geobacillus</taxon>
    </lineage>
</organism>
<dbReference type="Proteomes" id="UP000015500">
    <property type="component" value="Chromosome"/>
</dbReference>